<protein>
    <submittedName>
        <fullName evidence="2">DUF805 domain-containing protein</fullName>
    </submittedName>
</protein>
<dbReference type="PANTHER" id="PTHR34980">
    <property type="entry name" value="INNER MEMBRANE PROTEIN-RELATED-RELATED"/>
    <property type="match status" value="1"/>
</dbReference>
<dbReference type="GO" id="GO:0005886">
    <property type="term" value="C:plasma membrane"/>
    <property type="evidence" value="ECO:0007669"/>
    <property type="project" value="TreeGrafter"/>
</dbReference>
<evidence type="ECO:0000313" key="3">
    <source>
        <dbReference type="Proteomes" id="UP000285625"/>
    </source>
</evidence>
<dbReference type="Proteomes" id="UP000285625">
    <property type="component" value="Unassembled WGS sequence"/>
</dbReference>
<dbReference type="EMBL" id="QXVO01000004">
    <property type="protein sequence ID" value="RIO47249.1"/>
    <property type="molecule type" value="Genomic_DNA"/>
</dbReference>
<dbReference type="RefSeq" id="WP_107633666.1">
    <property type="nucleotide sequence ID" value="NZ_CP103964.1"/>
</dbReference>
<sequence length="167" mass="19012">MNQPQTVVSCYKLFWTRLFDIKGRSTRKEFWHPLWINAVIMTLLSLLVSERSSYIFSLMIFIPNLAVMTRRLHDVDRTMFLAIIFNAASYIGTFLFFIFILVPTGVVTSPFAESILIIFVFISSIALIGLLFYTFILMASRGNTAPNQYGNDGTASMMQNTKTSHVS</sequence>
<feature type="transmembrane region" description="Helical" evidence="1">
    <location>
        <begin position="30"/>
        <end position="48"/>
    </location>
</feature>
<accession>A0A2T4R2W4</accession>
<reference evidence="2 3" key="1">
    <citation type="journal article" date="2016" name="Front. Microbiol.">
        <title>Comprehensive Phylogenetic Analysis of Bovine Non-aureus Staphylococci Species Based on Whole-Genome Sequencing.</title>
        <authorList>
            <person name="Naushad S."/>
            <person name="Barkema H.W."/>
            <person name="Luby C."/>
            <person name="Condas L.A."/>
            <person name="Nobrega D.B."/>
            <person name="Carson D.A."/>
            <person name="De Buck J."/>
        </authorList>
    </citation>
    <scope>NUCLEOTIDE SEQUENCE [LARGE SCALE GENOMIC DNA]</scope>
    <source>
        <strain evidence="2 3">SNUC 5959</strain>
    </source>
</reference>
<keyword evidence="1" id="KW-1133">Transmembrane helix</keyword>
<keyword evidence="1" id="KW-0812">Transmembrane</keyword>
<keyword evidence="1" id="KW-0472">Membrane</keyword>
<name>A0A2T4R2W4_STAHY</name>
<evidence type="ECO:0000313" key="2">
    <source>
        <dbReference type="EMBL" id="RIO47249.1"/>
    </source>
</evidence>
<dbReference type="PANTHER" id="PTHR34980:SF2">
    <property type="entry name" value="INNER MEMBRANE PROTEIN YHAH-RELATED"/>
    <property type="match status" value="1"/>
</dbReference>
<dbReference type="AlphaFoldDB" id="A0A2T4R2W4"/>
<feature type="transmembrane region" description="Helical" evidence="1">
    <location>
        <begin position="114"/>
        <end position="136"/>
    </location>
</feature>
<organism evidence="2 3">
    <name type="scientific">Staphylococcus hyicus</name>
    <dbReference type="NCBI Taxonomy" id="1284"/>
    <lineage>
        <taxon>Bacteria</taxon>
        <taxon>Bacillati</taxon>
        <taxon>Bacillota</taxon>
        <taxon>Bacilli</taxon>
        <taxon>Bacillales</taxon>
        <taxon>Staphylococcaceae</taxon>
        <taxon>Staphylococcus</taxon>
    </lineage>
</organism>
<dbReference type="STRING" id="1284.SHYC_00765"/>
<evidence type="ECO:0000256" key="1">
    <source>
        <dbReference type="SAM" id="Phobius"/>
    </source>
</evidence>
<gene>
    <name evidence="2" type="ORF">BUZ57_01830</name>
</gene>
<dbReference type="Pfam" id="PF05656">
    <property type="entry name" value="DUF805"/>
    <property type="match status" value="1"/>
</dbReference>
<dbReference type="InterPro" id="IPR008523">
    <property type="entry name" value="DUF805"/>
</dbReference>
<proteinExistence type="predicted"/>
<feature type="transmembrane region" description="Helical" evidence="1">
    <location>
        <begin position="79"/>
        <end position="102"/>
    </location>
</feature>
<comment type="caution">
    <text evidence="2">The sequence shown here is derived from an EMBL/GenBank/DDBJ whole genome shotgun (WGS) entry which is preliminary data.</text>
</comment>
<feature type="transmembrane region" description="Helical" evidence="1">
    <location>
        <begin position="54"/>
        <end position="72"/>
    </location>
</feature>